<dbReference type="AlphaFoldDB" id="A0A914MMP0"/>
<dbReference type="GO" id="GO:0019825">
    <property type="term" value="F:oxygen binding"/>
    <property type="evidence" value="ECO:0007669"/>
    <property type="project" value="InterPro"/>
</dbReference>
<name>A0A914MMP0_MELIC</name>
<dbReference type="WBParaSite" id="Minc3s02049g27978">
    <property type="protein sequence ID" value="Minc3s02049g27978"/>
    <property type="gene ID" value="Minc3s02049g27978"/>
</dbReference>
<organism evidence="1 2">
    <name type="scientific">Meloidogyne incognita</name>
    <name type="common">Southern root-knot nematode worm</name>
    <name type="synonym">Oxyuris incognita</name>
    <dbReference type="NCBI Taxonomy" id="6306"/>
    <lineage>
        <taxon>Eukaryota</taxon>
        <taxon>Metazoa</taxon>
        <taxon>Ecdysozoa</taxon>
        <taxon>Nematoda</taxon>
        <taxon>Chromadorea</taxon>
        <taxon>Rhabditida</taxon>
        <taxon>Tylenchina</taxon>
        <taxon>Tylenchomorpha</taxon>
        <taxon>Tylenchoidea</taxon>
        <taxon>Meloidogynidae</taxon>
        <taxon>Meloidogyninae</taxon>
        <taxon>Meloidogyne</taxon>
        <taxon>Meloidogyne incognita group</taxon>
    </lineage>
</organism>
<proteinExistence type="predicted"/>
<evidence type="ECO:0000313" key="2">
    <source>
        <dbReference type="WBParaSite" id="Minc3s02049g27978"/>
    </source>
</evidence>
<dbReference type="InterPro" id="IPR012292">
    <property type="entry name" value="Globin/Proto"/>
</dbReference>
<keyword evidence="1" id="KW-1185">Reference proteome</keyword>
<dbReference type="Proteomes" id="UP000887563">
    <property type="component" value="Unplaced"/>
</dbReference>
<dbReference type="GO" id="GO:0020037">
    <property type="term" value="F:heme binding"/>
    <property type="evidence" value="ECO:0007669"/>
    <property type="project" value="InterPro"/>
</dbReference>
<sequence length="265" mass="29862">MKILIFLNSDGNSGFYTTTPNNKSLSVCTIQPKMSTINDSQIILPNNTRKASVAAYCNTHPCLMPSLTRLRIQQSFRNAKPLDDGGAAWAIPSIYHTLHYKIQLISTAKGPIIGHKILKRASTLRNELKIFANNLNKETTNKLEENIFRLVVNCVANVDFPSKVASNSFAFGEFFAQFCIFGFRPDFFSTIADAMVAECVRQDGGAQKRCETLMAWSLLMEFIFSNVRDGYYAEVRQQRRSSLPQQRFLLKQNNLNNAVTERGSL</sequence>
<evidence type="ECO:0000313" key="1">
    <source>
        <dbReference type="Proteomes" id="UP000887563"/>
    </source>
</evidence>
<dbReference type="Gene3D" id="1.10.490.10">
    <property type="entry name" value="Globins"/>
    <property type="match status" value="1"/>
</dbReference>
<accession>A0A914MMP0</accession>
<reference evidence="2" key="1">
    <citation type="submission" date="2022-11" db="UniProtKB">
        <authorList>
            <consortium name="WormBaseParasite"/>
        </authorList>
    </citation>
    <scope>IDENTIFICATION</scope>
</reference>
<protein>
    <submittedName>
        <fullName evidence="2">Uncharacterized protein</fullName>
    </submittedName>
</protein>